<evidence type="ECO:0000256" key="2">
    <source>
        <dbReference type="ARBA" id="ARBA00004687"/>
    </source>
</evidence>
<keyword evidence="7 12" id="KW-0808">Transferase</keyword>
<feature type="non-terminal residue" evidence="13">
    <location>
        <position position="1"/>
    </location>
</feature>
<feature type="transmembrane region" description="Helical" evidence="12">
    <location>
        <begin position="291"/>
        <end position="311"/>
    </location>
</feature>
<comment type="caution">
    <text evidence="12">Lacks conserved residue(s) required for the propagation of feature annotation.</text>
</comment>
<dbReference type="PANTHER" id="PTHR12468:SF2">
    <property type="entry name" value="GPI MANNOSYLTRANSFERASE 2"/>
    <property type="match status" value="1"/>
</dbReference>
<feature type="transmembrane region" description="Helical" evidence="12">
    <location>
        <begin position="228"/>
        <end position="247"/>
    </location>
</feature>
<keyword evidence="10 12" id="KW-1133">Transmembrane helix</keyword>
<dbReference type="EC" id="2.4.1.-" evidence="12"/>
<evidence type="ECO:0000256" key="1">
    <source>
        <dbReference type="ARBA" id="ARBA00004477"/>
    </source>
</evidence>
<dbReference type="InterPro" id="IPR007315">
    <property type="entry name" value="PIG-V/Gpi18"/>
</dbReference>
<dbReference type="GeneID" id="63800641"/>
<dbReference type="GO" id="GO:0005789">
    <property type="term" value="C:endoplasmic reticulum membrane"/>
    <property type="evidence" value="ECO:0007669"/>
    <property type="project" value="UniProtKB-SubCell"/>
</dbReference>
<feature type="transmembrane region" description="Helical" evidence="12">
    <location>
        <begin position="130"/>
        <end position="151"/>
    </location>
</feature>
<evidence type="ECO:0000256" key="11">
    <source>
        <dbReference type="ARBA" id="ARBA00023136"/>
    </source>
</evidence>
<feature type="transmembrane region" description="Helical" evidence="12">
    <location>
        <begin position="353"/>
        <end position="375"/>
    </location>
</feature>
<evidence type="ECO:0000313" key="13">
    <source>
        <dbReference type="EMBL" id="ORX70090.1"/>
    </source>
</evidence>
<keyword evidence="14" id="KW-1185">Reference proteome</keyword>
<dbReference type="Proteomes" id="UP000193922">
    <property type="component" value="Unassembled WGS sequence"/>
</dbReference>
<evidence type="ECO:0000256" key="7">
    <source>
        <dbReference type="ARBA" id="ARBA00022679"/>
    </source>
</evidence>
<keyword evidence="6 12" id="KW-0328">Glycosyltransferase</keyword>
<evidence type="ECO:0000256" key="3">
    <source>
        <dbReference type="ARBA" id="ARBA00008698"/>
    </source>
</evidence>
<proteinExistence type="inferred from homology"/>
<comment type="pathway">
    <text evidence="2 12">Glycolipid biosynthesis; glycosylphosphatidylinositol-anchor biosynthesis.</text>
</comment>
<comment type="caution">
    <text evidence="13">The sequence shown here is derived from an EMBL/GenBank/DDBJ whole genome shotgun (WGS) entry which is preliminary data.</text>
</comment>
<evidence type="ECO:0000313" key="14">
    <source>
        <dbReference type="Proteomes" id="UP000193922"/>
    </source>
</evidence>
<dbReference type="AlphaFoldDB" id="A0A1Y1W975"/>
<feature type="transmembrane region" description="Helical" evidence="12">
    <location>
        <begin position="395"/>
        <end position="419"/>
    </location>
</feature>
<evidence type="ECO:0000256" key="5">
    <source>
        <dbReference type="ARBA" id="ARBA00022502"/>
    </source>
</evidence>
<keyword evidence="9 12" id="KW-0256">Endoplasmic reticulum</keyword>
<dbReference type="UniPathway" id="UPA00196"/>
<comment type="similarity">
    <text evidence="3 12">Belongs to the PIGV family.</text>
</comment>
<dbReference type="GO" id="GO:0031501">
    <property type="term" value="C:mannosyltransferase complex"/>
    <property type="evidence" value="ECO:0007669"/>
    <property type="project" value="TreeGrafter"/>
</dbReference>
<comment type="subcellular location">
    <subcellularLocation>
        <location evidence="1 12">Endoplasmic reticulum membrane</location>
        <topology evidence="1 12">Multi-pass membrane protein</topology>
    </subcellularLocation>
</comment>
<comment type="function">
    <text evidence="12">Mannosyltransferase involved in glycosylphosphatidylinositol-anchor biosynthesis.</text>
</comment>
<dbReference type="GO" id="GO:0006506">
    <property type="term" value="P:GPI anchor biosynthetic process"/>
    <property type="evidence" value="ECO:0007669"/>
    <property type="project" value="UniProtKB-UniPathway"/>
</dbReference>
<dbReference type="PANTHER" id="PTHR12468">
    <property type="entry name" value="GPI MANNOSYLTRANSFERASE 2"/>
    <property type="match status" value="1"/>
</dbReference>
<protein>
    <recommendedName>
        <fullName evidence="4 12">GPI mannosyltransferase 2</fullName>
        <ecNumber evidence="12">2.4.1.-</ecNumber>
    </recommendedName>
</protein>
<dbReference type="STRING" id="61395.A0A1Y1W975"/>
<evidence type="ECO:0000256" key="12">
    <source>
        <dbReference type="RuleBase" id="RU363112"/>
    </source>
</evidence>
<dbReference type="OrthoDB" id="10252502at2759"/>
<dbReference type="Pfam" id="PF04188">
    <property type="entry name" value="Mannosyl_trans2"/>
    <property type="match status" value="1"/>
</dbReference>
<reference evidence="13 14" key="1">
    <citation type="submission" date="2016-07" db="EMBL/GenBank/DDBJ databases">
        <title>Pervasive Adenine N6-methylation of Active Genes in Fungi.</title>
        <authorList>
            <consortium name="DOE Joint Genome Institute"/>
            <person name="Mondo S.J."/>
            <person name="Dannebaum R.O."/>
            <person name="Kuo R.C."/>
            <person name="Labutti K."/>
            <person name="Haridas S."/>
            <person name="Kuo A."/>
            <person name="Salamov A."/>
            <person name="Ahrendt S.R."/>
            <person name="Lipzen A."/>
            <person name="Sullivan W."/>
            <person name="Andreopoulos W.B."/>
            <person name="Clum A."/>
            <person name="Lindquist E."/>
            <person name="Daum C."/>
            <person name="Ramamoorthy G.K."/>
            <person name="Gryganskyi A."/>
            <person name="Culley D."/>
            <person name="Magnuson J.K."/>
            <person name="James T.Y."/>
            <person name="O'Malley M.A."/>
            <person name="Stajich J.E."/>
            <person name="Spatafora J.W."/>
            <person name="Visel A."/>
            <person name="Grigoriev I.V."/>
        </authorList>
    </citation>
    <scope>NUCLEOTIDE SEQUENCE [LARGE SCALE GENOMIC DNA]</scope>
    <source>
        <strain evidence="13 14">ATCC 12442</strain>
    </source>
</reference>
<evidence type="ECO:0000256" key="4">
    <source>
        <dbReference type="ARBA" id="ARBA00013795"/>
    </source>
</evidence>
<dbReference type="GO" id="GO:0000009">
    <property type="term" value="F:alpha-1,6-mannosyltransferase activity"/>
    <property type="evidence" value="ECO:0007669"/>
    <property type="project" value="InterPro"/>
</dbReference>
<dbReference type="GO" id="GO:0004376">
    <property type="term" value="F:GPI mannosyltransferase activity"/>
    <property type="evidence" value="ECO:0007669"/>
    <property type="project" value="InterPro"/>
</dbReference>
<evidence type="ECO:0000256" key="10">
    <source>
        <dbReference type="ARBA" id="ARBA00022989"/>
    </source>
</evidence>
<gene>
    <name evidence="13" type="ORF">DL89DRAFT_202079</name>
</gene>
<sequence length="422" mass="47460">SRLVALTLGIAANAIYDDYDTSVFLILPRASTHIQQLLRAVAQVVVRWDSFYFLHISESGYVFEQEHAFFPLLPMLMRLLDSTVLAPLHLVVDRQLSLTIAGLVVCNLAFVLAAVALYKLGCRTLKNESLAYIAALLFVLAPSNMFMSAIYTESLFAWLVFTAILRTTEQKHAEASLWLCLSSLCRSNGALYSGFIVWDMVVMSEAWSSKTLALPRRAAVIALQMVKALALVLISSLGFMAFQIYGYREFCMNGSVTPRRYCSSTLPLLYSFVQDEYWNVGFLRYYTVQQIPNFLLALPMAGLSAAGLWAYSRHDVSRILTLGWRSSQERKRSVRTHSLHMAYFGDDLLPHMYLWALLLCVATTTMHVQVITRFFSSVPPVFWFAAHLVSSGNRLVQRAVLTYFIGYGLVGVVLFSNFLPPA</sequence>
<evidence type="ECO:0000256" key="6">
    <source>
        <dbReference type="ARBA" id="ARBA00022676"/>
    </source>
</evidence>
<evidence type="ECO:0000256" key="9">
    <source>
        <dbReference type="ARBA" id="ARBA00022824"/>
    </source>
</evidence>
<evidence type="ECO:0000256" key="8">
    <source>
        <dbReference type="ARBA" id="ARBA00022692"/>
    </source>
</evidence>
<accession>A0A1Y1W975</accession>
<feature type="transmembrane region" description="Helical" evidence="12">
    <location>
        <begin position="96"/>
        <end position="118"/>
    </location>
</feature>
<dbReference type="EMBL" id="MCFD01000006">
    <property type="protein sequence ID" value="ORX70090.1"/>
    <property type="molecule type" value="Genomic_DNA"/>
</dbReference>
<name>A0A1Y1W975_9FUNG</name>
<organism evidence="13 14">
    <name type="scientific">Linderina pennispora</name>
    <dbReference type="NCBI Taxonomy" id="61395"/>
    <lineage>
        <taxon>Eukaryota</taxon>
        <taxon>Fungi</taxon>
        <taxon>Fungi incertae sedis</taxon>
        <taxon>Zoopagomycota</taxon>
        <taxon>Kickxellomycotina</taxon>
        <taxon>Kickxellomycetes</taxon>
        <taxon>Kickxellales</taxon>
        <taxon>Kickxellaceae</taxon>
        <taxon>Linderina</taxon>
    </lineage>
</organism>
<keyword evidence="8 12" id="KW-0812">Transmembrane</keyword>
<keyword evidence="11 12" id="KW-0472">Membrane</keyword>
<feature type="non-terminal residue" evidence="13">
    <location>
        <position position="422"/>
    </location>
</feature>
<keyword evidence="5 12" id="KW-0337">GPI-anchor biosynthesis</keyword>
<dbReference type="RefSeq" id="XP_040743728.1">
    <property type="nucleotide sequence ID" value="XM_040883993.1"/>
</dbReference>